<dbReference type="InterPro" id="IPR037579">
    <property type="entry name" value="FIB_ANG-like"/>
</dbReference>
<keyword evidence="4" id="KW-0175">Coiled coil</keyword>
<proteinExistence type="predicted"/>
<name>A0AA38M690_9CUCU</name>
<dbReference type="GO" id="GO:0030674">
    <property type="term" value="F:protein-macromolecule adaptor activity"/>
    <property type="evidence" value="ECO:0007669"/>
    <property type="project" value="TreeGrafter"/>
</dbReference>
<evidence type="ECO:0000256" key="6">
    <source>
        <dbReference type="ARBA" id="ARBA00023180"/>
    </source>
</evidence>
<sequence>MCKYLIFLRLLIIIALACPLVISSKKQSTPLSTTDDYPKSCKEIMQLGQNASTFYYIQPKNAPEPFVVLCNMHSSGGGWTTILNRVDGSQDFFMDWDSYKLGFGNIAGEFWLGLEKLHYMAGYELTELLFEFVDWNDVQADAYYGYFGIGGEEEGYILKLLRGFN</sequence>
<dbReference type="EMBL" id="JALNTZ010000007">
    <property type="protein sequence ID" value="KAJ3645605.1"/>
    <property type="molecule type" value="Genomic_DNA"/>
</dbReference>
<keyword evidence="2" id="KW-0964">Secreted</keyword>
<evidence type="ECO:0000256" key="1">
    <source>
        <dbReference type="ARBA" id="ARBA00004613"/>
    </source>
</evidence>
<feature type="signal peptide" evidence="7">
    <location>
        <begin position="1"/>
        <end position="17"/>
    </location>
</feature>
<dbReference type="Proteomes" id="UP001168821">
    <property type="component" value="Unassembled WGS sequence"/>
</dbReference>
<dbReference type="PROSITE" id="PS51406">
    <property type="entry name" value="FIBRINOGEN_C_2"/>
    <property type="match status" value="1"/>
</dbReference>
<dbReference type="Gene3D" id="3.90.215.10">
    <property type="entry name" value="Gamma Fibrinogen, chain A, domain 1"/>
    <property type="match status" value="1"/>
</dbReference>
<protein>
    <recommendedName>
        <fullName evidence="8">Fibrinogen C-terminal domain-containing protein</fullName>
    </recommendedName>
</protein>
<organism evidence="9 10">
    <name type="scientific">Zophobas morio</name>
    <dbReference type="NCBI Taxonomy" id="2755281"/>
    <lineage>
        <taxon>Eukaryota</taxon>
        <taxon>Metazoa</taxon>
        <taxon>Ecdysozoa</taxon>
        <taxon>Arthropoda</taxon>
        <taxon>Hexapoda</taxon>
        <taxon>Insecta</taxon>
        <taxon>Pterygota</taxon>
        <taxon>Neoptera</taxon>
        <taxon>Endopterygota</taxon>
        <taxon>Coleoptera</taxon>
        <taxon>Polyphaga</taxon>
        <taxon>Cucujiformia</taxon>
        <taxon>Tenebrionidae</taxon>
        <taxon>Zophobas</taxon>
    </lineage>
</organism>
<keyword evidence="6" id="KW-0325">Glycoprotein</keyword>
<dbReference type="AlphaFoldDB" id="A0AA38M690"/>
<dbReference type="GO" id="GO:0005201">
    <property type="term" value="F:extracellular matrix structural constituent"/>
    <property type="evidence" value="ECO:0007669"/>
    <property type="project" value="TreeGrafter"/>
</dbReference>
<evidence type="ECO:0000256" key="3">
    <source>
        <dbReference type="ARBA" id="ARBA00022729"/>
    </source>
</evidence>
<evidence type="ECO:0000256" key="7">
    <source>
        <dbReference type="SAM" id="SignalP"/>
    </source>
</evidence>
<evidence type="ECO:0000256" key="5">
    <source>
        <dbReference type="ARBA" id="ARBA00023157"/>
    </source>
</evidence>
<dbReference type="InterPro" id="IPR036056">
    <property type="entry name" value="Fibrinogen-like_C"/>
</dbReference>
<keyword evidence="3 7" id="KW-0732">Signal</keyword>
<keyword evidence="5" id="KW-1015">Disulfide bond</keyword>
<evidence type="ECO:0000313" key="9">
    <source>
        <dbReference type="EMBL" id="KAJ3645605.1"/>
    </source>
</evidence>
<dbReference type="InterPro" id="IPR014716">
    <property type="entry name" value="Fibrinogen_a/b/g_C_1"/>
</dbReference>
<keyword evidence="10" id="KW-1185">Reference proteome</keyword>
<dbReference type="PANTHER" id="PTHR47221:SF6">
    <property type="entry name" value="FIBRINOGEN ALPHA CHAIN"/>
    <property type="match status" value="1"/>
</dbReference>
<accession>A0AA38M690</accession>
<dbReference type="SMART" id="SM00186">
    <property type="entry name" value="FBG"/>
    <property type="match status" value="1"/>
</dbReference>
<feature type="domain" description="Fibrinogen C-terminal" evidence="8">
    <location>
        <begin position="32"/>
        <end position="165"/>
    </location>
</feature>
<evidence type="ECO:0000256" key="2">
    <source>
        <dbReference type="ARBA" id="ARBA00022525"/>
    </source>
</evidence>
<dbReference type="SUPFAM" id="SSF56496">
    <property type="entry name" value="Fibrinogen C-terminal domain-like"/>
    <property type="match status" value="1"/>
</dbReference>
<dbReference type="Pfam" id="PF00147">
    <property type="entry name" value="Fibrinogen_C"/>
    <property type="match status" value="1"/>
</dbReference>
<evidence type="ECO:0000259" key="8">
    <source>
        <dbReference type="PROSITE" id="PS51406"/>
    </source>
</evidence>
<dbReference type="NCBIfam" id="NF040941">
    <property type="entry name" value="GGGWT_bact"/>
    <property type="match status" value="1"/>
</dbReference>
<evidence type="ECO:0000256" key="4">
    <source>
        <dbReference type="ARBA" id="ARBA00023054"/>
    </source>
</evidence>
<dbReference type="PANTHER" id="PTHR47221">
    <property type="entry name" value="FIBRINOGEN ALPHA CHAIN"/>
    <property type="match status" value="1"/>
</dbReference>
<reference evidence="9" key="1">
    <citation type="journal article" date="2023" name="G3 (Bethesda)">
        <title>Whole genome assemblies of Zophobas morio and Tenebrio molitor.</title>
        <authorList>
            <person name="Kaur S."/>
            <person name="Stinson S.A."/>
            <person name="diCenzo G.C."/>
        </authorList>
    </citation>
    <scope>NUCLEOTIDE SEQUENCE</scope>
    <source>
        <strain evidence="9">QUZm001</strain>
    </source>
</reference>
<dbReference type="GO" id="GO:0005577">
    <property type="term" value="C:fibrinogen complex"/>
    <property type="evidence" value="ECO:0007669"/>
    <property type="project" value="TreeGrafter"/>
</dbReference>
<comment type="caution">
    <text evidence="9">The sequence shown here is derived from an EMBL/GenBank/DDBJ whole genome shotgun (WGS) entry which is preliminary data.</text>
</comment>
<feature type="chain" id="PRO_5041206560" description="Fibrinogen C-terminal domain-containing protein" evidence="7">
    <location>
        <begin position="18"/>
        <end position="165"/>
    </location>
</feature>
<comment type="subcellular location">
    <subcellularLocation>
        <location evidence="1">Secreted</location>
    </subcellularLocation>
</comment>
<evidence type="ECO:0000313" key="10">
    <source>
        <dbReference type="Proteomes" id="UP001168821"/>
    </source>
</evidence>
<gene>
    <name evidence="9" type="ORF">Zmor_023247</name>
</gene>
<dbReference type="GO" id="GO:0034116">
    <property type="term" value="P:positive regulation of heterotypic cell-cell adhesion"/>
    <property type="evidence" value="ECO:0007669"/>
    <property type="project" value="TreeGrafter"/>
</dbReference>
<dbReference type="InterPro" id="IPR002181">
    <property type="entry name" value="Fibrinogen_a/b/g_C_dom"/>
</dbReference>